<evidence type="ECO:0000256" key="1">
    <source>
        <dbReference type="ARBA" id="ARBA00004196"/>
    </source>
</evidence>
<feature type="region of interest" description="Disordered" evidence="5">
    <location>
        <begin position="27"/>
        <end position="65"/>
    </location>
</feature>
<organism evidence="7 8">
    <name type="scientific">Tessaracoccus rhinocerotis</name>
    <dbReference type="NCBI Taxonomy" id="1689449"/>
    <lineage>
        <taxon>Bacteria</taxon>
        <taxon>Bacillati</taxon>
        <taxon>Actinomycetota</taxon>
        <taxon>Actinomycetes</taxon>
        <taxon>Propionibacteriales</taxon>
        <taxon>Propionibacteriaceae</taxon>
        <taxon>Tessaracoccus</taxon>
    </lineage>
</organism>
<dbReference type="AlphaFoldDB" id="A0A553JZE9"/>
<dbReference type="InterPro" id="IPR050490">
    <property type="entry name" value="Bact_solute-bd_prot1"/>
</dbReference>
<comment type="caution">
    <text evidence="7">The sequence shown here is derived from an EMBL/GenBank/DDBJ whole genome shotgun (WGS) entry which is preliminary data.</text>
</comment>
<feature type="compositionally biased region" description="Low complexity" evidence="5">
    <location>
        <begin position="37"/>
        <end position="58"/>
    </location>
</feature>
<dbReference type="Pfam" id="PF01547">
    <property type="entry name" value="SBP_bac_1"/>
    <property type="match status" value="1"/>
</dbReference>
<keyword evidence="3" id="KW-0813">Transport</keyword>
<evidence type="ECO:0000256" key="4">
    <source>
        <dbReference type="ARBA" id="ARBA00022729"/>
    </source>
</evidence>
<dbReference type="InterPro" id="IPR006311">
    <property type="entry name" value="TAT_signal"/>
</dbReference>
<dbReference type="PANTHER" id="PTHR43649:SF31">
    <property type="entry name" value="SN-GLYCEROL-3-PHOSPHATE-BINDING PERIPLASMIC PROTEIN UGPB"/>
    <property type="match status" value="1"/>
</dbReference>
<evidence type="ECO:0000256" key="5">
    <source>
        <dbReference type="SAM" id="MobiDB-lite"/>
    </source>
</evidence>
<comment type="similarity">
    <text evidence="2">Belongs to the bacterial solute-binding protein 1 family.</text>
</comment>
<evidence type="ECO:0000313" key="7">
    <source>
        <dbReference type="EMBL" id="TRY17832.1"/>
    </source>
</evidence>
<dbReference type="Gene3D" id="3.40.190.10">
    <property type="entry name" value="Periplasmic binding protein-like II"/>
    <property type="match status" value="2"/>
</dbReference>
<dbReference type="Proteomes" id="UP000317638">
    <property type="component" value="Unassembled WGS sequence"/>
</dbReference>
<dbReference type="RefSeq" id="WP_143938572.1">
    <property type="nucleotide sequence ID" value="NZ_VKKG01000004.1"/>
</dbReference>
<dbReference type="PROSITE" id="PS51318">
    <property type="entry name" value="TAT"/>
    <property type="match status" value="1"/>
</dbReference>
<feature type="signal peptide" evidence="6">
    <location>
        <begin position="1"/>
        <end position="27"/>
    </location>
</feature>
<dbReference type="InterPro" id="IPR006059">
    <property type="entry name" value="SBP"/>
</dbReference>
<reference evidence="7 8" key="1">
    <citation type="submission" date="2019-07" db="EMBL/GenBank/DDBJ databases">
        <authorList>
            <person name="Zhou L.-Y."/>
        </authorList>
    </citation>
    <scope>NUCLEOTIDE SEQUENCE [LARGE SCALE GENOMIC DNA]</scope>
    <source>
        <strain evidence="7 8">YIM 101269</strain>
    </source>
</reference>
<evidence type="ECO:0000256" key="3">
    <source>
        <dbReference type="ARBA" id="ARBA00022448"/>
    </source>
</evidence>
<evidence type="ECO:0000256" key="6">
    <source>
        <dbReference type="SAM" id="SignalP"/>
    </source>
</evidence>
<proteinExistence type="inferred from homology"/>
<name>A0A553JZE9_9ACTN</name>
<gene>
    <name evidence="7" type="primary">ngcE</name>
    <name evidence="7" type="ORF">FOJ82_11240</name>
</gene>
<dbReference type="InterPro" id="IPR022386">
    <property type="entry name" value="Chitin_NgcE"/>
</dbReference>
<accession>A0A553JZE9</accession>
<feature type="chain" id="PRO_5021968500" evidence="6">
    <location>
        <begin position="28"/>
        <end position="480"/>
    </location>
</feature>
<keyword evidence="8" id="KW-1185">Reference proteome</keyword>
<evidence type="ECO:0000313" key="8">
    <source>
        <dbReference type="Proteomes" id="UP000317638"/>
    </source>
</evidence>
<protein>
    <submittedName>
        <fullName evidence="7">Carbohydrate ABC transporter, N-acetylglucosamine/diacetylchitobiose-binding protein</fullName>
    </submittedName>
</protein>
<dbReference type="NCBIfam" id="TIGR03851">
    <property type="entry name" value="chitin_NgcE"/>
    <property type="match status" value="1"/>
</dbReference>
<sequence length="480" mass="50940">MSYSLQRRGFLKGALAAGALVPLAACAGGGDPEETPTDAATTEETTSQETTSEETAPTDSNNPFGLEVPSEVEAIIFNGGYGIAYAEFAGGIVEKTHDGVTVSVSPTTQVAQELQPRFTGGNPPDVIDNAGAGKIGLGAIVDQLEDLNEVVDAPNLEGTPIRDTLYAGALEPGIVSGKQVALNYVLTVFGLWYSASLFEENGWTPPKTWDEALELGAKAKEAGKYLFLWGLEAADYYGEMAITSAIKEGGHEVRTALDNLEPDCWSHPAIQDVLTKIKECVDNGYFKPGGSGTQFTAAQASWSNAQEALLYPSGAWIENEMKEQTAEDFQMTGTPVPTVSTSSALPFEAIHSAADEPYIVPSQGANVAGGKEFMRAMLSQEAAANFAETILSPTIVKDTIPEDAFGSTALASQISMLGGAGDDIFTWRFNAYYGMGPDHVQAWNSFLDGQLDVAAMTQALQDVTDRVANDDAIEKYDPVQ</sequence>
<dbReference type="EMBL" id="VKKG01000004">
    <property type="protein sequence ID" value="TRY17832.1"/>
    <property type="molecule type" value="Genomic_DNA"/>
</dbReference>
<dbReference type="PANTHER" id="PTHR43649">
    <property type="entry name" value="ARABINOSE-BINDING PROTEIN-RELATED"/>
    <property type="match status" value="1"/>
</dbReference>
<keyword evidence="4 6" id="KW-0732">Signal</keyword>
<dbReference type="OrthoDB" id="8663148at2"/>
<evidence type="ECO:0000256" key="2">
    <source>
        <dbReference type="ARBA" id="ARBA00008520"/>
    </source>
</evidence>
<comment type="subcellular location">
    <subcellularLocation>
        <location evidence="1">Cell envelope</location>
    </subcellularLocation>
</comment>
<dbReference type="SUPFAM" id="SSF53850">
    <property type="entry name" value="Periplasmic binding protein-like II"/>
    <property type="match status" value="1"/>
</dbReference>
<dbReference type="GO" id="GO:0030313">
    <property type="term" value="C:cell envelope"/>
    <property type="evidence" value="ECO:0007669"/>
    <property type="project" value="UniProtKB-SubCell"/>
</dbReference>